<evidence type="ECO:0000259" key="7">
    <source>
        <dbReference type="SMART" id="SM00849"/>
    </source>
</evidence>
<dbReference type="Proteomes" id="UP001501727">
    <property type="component" value="Unassembled WGS sequence"/>
</dbReference>
<reference evidence="9" key="1">
    <citation type="journal article" date="2019" name="Int. J. Syst. Evol. Microbiol.">
        <title>The Global Catalogue of Microorganisms (GCM) 10K type strain sequencing project: providing services to taxonomists for standard genome sequencing and annotation.</title>
        <authorList>
            <consortium name="The Broad Institute Genomics Platform"/>
            <consortium name="The Broad Institute Genome Sequencing Center for Infectious Disease"/>
            <person name="Wu L."/>
            <person name="Ma J."/>
        </authorList>
    </citation>
    <scope>NUCLEOTIDE SEQUENCE [LARGE SCALE GENOMIC DNA]</scope>
    <source>
        <strain evidence="9">JCM 16916</strain>
    </source>
</reference>
<dbReference type="NCBIfam" id="TIGR00360">
    <property type="entry name" value="ComEC_N-term"/>
    <property type="match status" value="1"/>
</dbReference>
<dbReference type="PROSITE" id="PS51257">
    <property type="entry name" value="PROKAR_LIPOPROTEIN"/>
    <property type="match status" value="1"/>
</dbReference>
<dbReference type="InterPro" id="IPR025405">
    <property type="entry name" value="DUF4131"/>
</dbReference>
<accession>A0ABP7MEJ7</accession>
<evidence type="ECO:0000313" key="9">
    <source>
        <dbReference type="Proteomes" id="UP001501727"/>
    </source>
</evidence>
<feature type="transmembrane region" description="Helical" evidence="6">
    <location>
        <begin position="475"/>
        <end position="492"/>
    </location>
</feature>
<feature type="transmembrane region" description="Helical" evidence="6">
    <location>
        <begin position="251"/>
        <end position="277"/>
    </location>
</feature>
<keyword evidence="9" id="KW-1185">Reference proteome</keyword>
<evidence type="ECO:0000256" key="6">
    <source>
        <dbReference type="SAM" id="Phobius"/>
    </source>
</evidence>
<feature type="transmembrane region" description="Helical" evidence="6">
    <location>
        <begin position="383"/>
        <end position="404"/>
    </location>
</feature>
<dbReference type="SUPFAM" id="SSF56281">
    <property type="entry name" value="Metallo-hydrolase/oxidoreductase"/>
    <property type="match status" value="1"/>
</dbReference>
<dbReference type="InterPro" id="IPR036866">
    <property type="entry name" value="RibonucZ/Hydroxyglut_hydro"/>
</dbReference>
<dbReference type="InterPro" id="IPR052159">
    <property type="entry name" value="Competence_DNA_uptake"/>
</dbReference>
<dbReference type="NCBIfam" id="TIGR00361">
    <property type="entry name" value="ComEC_Rec2"/>
    <property type="match status" value="1"/>
</dbReference>
<dbReference type="InterPro" id="IPR004477">
    <property type="entry name" value="ComEC_N"/>
</dbReference>
<keyword evidence="4 6" id="KW-1133">Transmembrane helix</keyword>
<evidence type="ECO:0000256" key="4">
    <source>
        <dbReference type="ARBA" id="ARBA00022989"/>
    </source>
</evidence>
<evidence type="ECO:0000256" key="3">
    <source>
        <dbReference type="ARBA" id="ARBA00022692"/>
    </source>
</evidence>
<name>A0ABP7MEJ7_9GAMM</name>
<sequence length="793" mass="85112">MDTTARMPPFGIATAVALLLGITACLCLPAPLPWLASAAALVAGIVLWTRGDWRRAAGACLLGFGLCGLHLAYALSLQLPRSMERQDAVVTGRLVDLPAHEARRTRFLLRVDDDAAIPEALRGRLLQLSWYDPYRAIGPSLRFGLHAGSRWRVEVRLRAPRGLRNPGVFDSEKTTLARRVAATGYVRAPESARQLARPQGVDAWREAMSARIAAAAPPTASRFVRALALGDTRALDDIDWETLRATGLTHLIAISGFHVGMVAALFALLASLLWRALPSLARRIPRPQAAALAALAGAGGYAVVAGFALPTVRTLLMIAVVVAARGLRRQVRVGDALAMAALAMLLVDPLAALTAGFWLSFAGVAWLAWCLPDAGDRIVGDFLSAQGVATLGLLPLTVVLFGQASLAGPLANLVAIPWWSLVVVPLSLLGTALDALHAGAGGWAWRAAAWCFDLSWPLMQWLAGSRFALWWLPEARWFALPLALLGAFLCLLPRGLPGKPLALLLWLPLLWPSRDLPPAGAAELMVLDVGQGLSVLVRTARHSLLYDMGPAQPDGFDAGERVAVPSLRALGVRRLDAAVVSHGDNDHAGGLGAVRRAYPLQVAFAPEGVGIDGMRTCQAGVQWQWDGVRFRFLHPPRYFPYLKNESSCVLRIESAHGAVLLTGDIGAVIERDLVRRDRASLRADVVLVAHHGSAESSDPEFIAATGARHALLSTGYGNRFGHPRPEVVERWQRAGAQAEDTSVAGALRVRLQAGGATVEARRRSHPRPWDAARRWRRAAGDAGEPALVSYRPD</sequence>
<organism evidence="8 9">
    <name type="scientific">Luteimonas lutimaris</name>
    <dbReference type="NCBI Taxonomy" id="698645"/>
    <lineage>
        <taxon>Bacteria</taxon>
        <taxon>Pseudomonadati</taxon>
        <taxon>Pseudomonadota</taxon>
        <taxon>Gammaproteobacteria</taxon>
        <taxon>Lysobacterales</taxon>
        <taxon>Lysobacteraceae</taxon>
        <taxon>Luteimonas</taxon>
    </lineage>
</organism>
<evidence type="ECO:0000256" key="1">
    <source>
        <dbReference type="ARBA" id="ARBA00004651"/>
    </source>
</evidence>
<feature type="domain" description="Metallo-beta-lactamase" evidence="7">
    <location>
        <begin position="531"/>
        <end position="716"/>
    </location>
</feature>
<feature type="transmembrane region" description="Helical" evidence="6">
    <location>
        <begin position="443"/>
        <end position="463"/>
    </location>
</feature>
<dbReference type="PANTHER" id="PTHR30619">
    <property type="entry name" value="DNA INTERNALIZATION/COMPETENCE PROTEIN COMEC/REC2"/>
    <property type="match status" value="1"/>
</dbReference>
<dbReference type="InterPro" id="IPR001279">
    <property type="entry name" value="Metallo-B-lactamas"/>
</dbReference>
<feature type="transmembrane region" description="Helical" evidence="6">
    <location>
        <begin position="353"/>
        <end position="371"/>
    </location>
</feature>
<dbReference type="Gene3D" id="3.60.15.10">
    <property type="entry name" value="Ribonuclease Z/Hydroxyacylglutathione hydrolase-like"/>
    <property type="match status" value="1"/>
</dbReference>
<dbReference type="PANTHER" id="PTHR30619:SF1">
    <property type="entry name" value="RECOMBINATION PROTEIN 2"/>
    <property type="match status" value="1"/>
</dbReference>
<dbReference type="CDD" id="cd07731">
    <property type="entry name" value="ComA-like_MBL-fold"/>
    <property type="match status" value="1"/>
</dbReference>
<gene>
    <name evidence="8" type="ORF">GCM10022229_11490</name>
</gene>
<keyword evidence="3 6" id="KW-0812">Transmembrane</keyword>
<dbReference type="InterPro" id="IPR035681">
    <property type="entry name" value="ComA-like_MBL"/>
</dbReference>
<dbReference type="Pfam" id="PF13567">
    <property type="entry name" value="DUF4131"/>
    <property type="match status" value="1"/>
</dbReference>
<dbReference type="SMART" id="SM00849">
    <property type="entry name" value="Lactamase_B"/>
    <property type="match status" value="1"/>
</dbReference>
<dbReference type="Pfam" id="PF00753">
    <property type="entry name" value="Lactamase_B"/>
    <property type="match status" value="1"/>
</dbReference>
<dbReference type="Pfam" id="PF03772">
    <property type="entry name" value="Competence"/>
    <property type="match status" value="1"/>
</dbReference>
<keyword evidence="5 6" id="KW-0472">Membrane</keyword>
<feature type="transmembrane region" description="Helical" evidence="6">
    <location>
        <begin position="54"/>
        <end position="75"/>
    </location>
</feature>
<dbReference type="InterPro" id="IPR004797">
    <property type="entry name" value="Competence_ComEC/Rec2"/>
</dbReference>
<comment type="subcellular location">
    <subcellularLocation>
        <location evidence="1">Cell membrane</location>
        <topology evidence="1">Multi-pass membrane protein</topology>
    </subcellularLocation>
</comment>
<feature type="transmembrane region" description="Helical" evidence="6">
    <location>
        <begin position="416"/>
        <end position="436"/>
    </location>
</feature>
<comment type="caution">
    <text evidence="8">The sequence shown here is derived from an EMBL/GenBank/DDBJ whole genome shotgun (WGS) entry which is preliminary data.</text>
</comment>
<dbReference type="EMBL" id="BAAAZU010000004">
    <property type="protein sequence ID" value="GAA3919610.1"/>
    <property type="molecule type" value="Genomic_DNA"/>
</dbReference>
<protein>
    <submittedName>
        <fullName evidence="8">DNA internalization-related competence protein ComEC/Rec2</fullName>
    </submittedName>
</protein>
<evidence type="ECO:0000313" key="8">
    <source>
        <dbReference type="EMBL" id="GAA3919610.1"/>
    </source>
</evidence>
<evidence type="ECO:0000256" key="5">
    <source>
        <dbReference type="ARBA" id="ARBA00023136"/>
    </source>
</evidence>
<keyword evidence="2" id="KW-1003">Cell membrane</keyword>
<proteinExistence type="predicted"/>
<evidence type="ECO:0000256" key="2">
    <source>
        <dbReference type="ARBA" id="ARBA00022475"/>
    </source>
</evidence>